<dbReference type="Proteomes" id="UP000789508">
    <property type="component" value="Unassembled WGS sequence"/>
</dbReference>
<dbReference type="InterPro" id="IPR036047">
    <property type="entry name" value="F-box-like_dom_sf"/>
</dbReference>
<dbReference type="InterPro" id="IPR001810">
    <property type="entry name" value="F-box_dom"/>
</dbReference>
<dbReference type="OrthoDB" id="2347106at2759"/>
<gene>
    <name evidence="2" type="ORF">ALEPTO_LOCUS7867</name>
</gene>
<reference evidence="2" key="1">
    <citation type="submission" date="2021-06" db="EMBL/GenBank/DDBJ databases">
        <authorList>
            <person name="Kallberg Y."/>
            <person name="Tangrot J."/>
            <person name="Rosling A."/>
        </authorList>
    </citation>
    <scope>NUCLEOTIDE SEQUENCE</scope>
    <source>
        <strain evidence="2">FL130A</strain>
    </source>
</reference>
<feature type="domain" description="F-box" evidence="1">
    <location>
        <begin position="2"/>
        <end position="46"/>
    </location>
</feature>
<dbReference type="Pfam" id="PF12937">
    <property type="entry name" value="F-box-like"/>
    <property type="match status" value="1"/>
</dbReference>
<dbReference type="EMBL" id="CAJVPS010003809">
    <property type="protein sequence ID" value="CAG8594794.1"/>
    <property type="molecule type" value="Genomic_DNA"/>
</dbReference>
<evidence type="ECO:0000259" key="1">
    <source>
        <dbReference type="Pfam" id="PF12937"/>
    </source>
</evidence>
<sequence length="323" mass="37985">MKSLPVDLLPHILEPLQNDRKSLKNCLIVSRFWCRTTSRILWRNPFAMLPKIDPSNNNSQQRLKTINRRKESLILAYTMCLLPEEKSALFKILFPLKDHVILRQLIYISRYSSHPTFQYERYLETLNDTSLFNAIKSTFEPLNKRGKSTTCEEIQTFQIFMKMFITRATNFRQIGLETIFTKNPLFISMSDDIIQTISRRQKKIHSISLLFKQQQFQNRYILSLPDNNSRVSTMNYEKKGTIINLDIIITLIKSQRNLENFWIESARDEDLTQILVALRQHHSSTLQTLLFSKCSFSRLVPADYFAAFVNLRELVFSESDGVR</sequence>
<dbReference type="AlphaFoldDB" id="A0A9N9GBA4"/>
<evidence type="ECO:0000313" key="3">
    <source>
        <dbReference type="Proteomes" id="UP000789508"/>
    </source>
</evidence>
<comment type="caution">
    <text evidence="2">The sequence shown here is derived from an EMBL/GenBank/DDBJ whole genome shotgun (WGS) entry which is preliminary data.</text>
</comment>
<organism evidence="2 3">
    <name type="scientific">Ambispora leptoticha</name>
    <dbReference type="NCBI Taxonomy" id="144679"/>
    <lineage>
        <taxon>Eukaryota</taxon>
        <taxon>Fungi</taxon>
        <taxon>Fungi incertae sedis</taxon>
        <taxon>Mucoromycota</taxon>
        <taxon>Glomeromycotina</taxon>
        <taxon>Glomeromycetes</taxon>
        <taxon>Archaeosporales</taxon>
        <taxon>Ambisporaceae</taxon>
        <taxon>Ambispora</taxon>
    </lineage>
</organism>
<protein>
    <submittedName>
        <fullName evidence="2">4792_t:CDS:1</fullName>
    </submittedName>
</protein>
<feature type="non-terminal residue" evidence="2">
    <location>
        <position position="323"/>
    </location>
</feature>
<keyword evidence="3" id="KW-1185">Reference proteome</keyword>
<evidence type="ECO:0000313" key="2">
    <source>
        <dbReference type="EMBL" id="CAG8594794.1"/>
    </source>
</evidence>
<proteinExistence type="predicted"/>
<accession>A0A9N9GBA4</accession>
<dbReference type="SUPFAM" id="SSF81383">
    <property type="entry name" value="F-box domain"/>
    <property type="match status" value="1"/>
</dbReference>
<name>A0A9N9GBA4_9GLOM</name>